<evidence type="ECO:0000313" key="4">
    <source>
        <dbReference type="Proteomes" id="UP000014500"/>
    </source>
</evidence>
<dbReference type="EMBL" id="JH430212">
    <property type="status" value="NOT_ANNOTATED_CDS"/>
    <property type="molecule type" value="Genomic_DNA"/>
</dbReference>
<dbReference type="PhylomeDB" id="T1IIP8"/>
<dbReference type="eggNOG" id="ENOG502QTCD">
    <property type="taxonomic scope" value="Eukaryota"/>
</dbReference>
<dbReference type="GO" id="GO:0032021">
    <property type="term" value="C:NELF complex"/>
    <property type="evidence" value="ECO:0007669"/>
    <property type="project" value="TreeGrafter"/>
</dbReference>
<feature type="region of interest" description="Disordered" evidence="1">
    <location>
        <begin position="261"/>
        <end position="340"/>
    </location>
</feature>
<dbReference type="OMA" id="PLECHYL"/>
<dbReference type="InterPro" id="IPR037517">
    <property type="entry name" value="HDAG_dom"/>
</dbReference>
<dbReference type="EnsemblMetazoa" id="SMAR000751-RA">
    <property type="protein sequence ID" value="SMAR000751-PA"/>
    <property type="gene ID" value="SMAR000751"/>
</dbReference>
<dbReference type="STRING" id="126957.T1IIP8"/>
<accession>T1IIP8</accession>
<keyword evidence="4" id="KW-1185">Reference proteome</keyword>
<organism evidence="3 4">
    <name type="scientific">Strigamia maritima</name>
    <name type="common">European centipede</name>
    <name type="synonym">Geophilus maritimus</name>
    <dbReference type="NCBI Taxonomy" id="126957"/>
    <lineage>
        <taxon>Eukaryota</taxon>
        <taxon>Metazoa</taxon>
        <taxon>Ecdysozoa</taxon>
        <taxon>Arthropoda</taxon>
        <taxon>Myriapoda</taxon>
        <taxon>Chilopoda</taxon>
        <taxon>Pleurostigmophora</taxon>
        <taxon>Geophilomorpha</taxon>
        <taxon>Linotaeniidae</taxon>
        <taxon>Strigamia</taxon>
    </lineage>
</organism>
<dbReference type="HOGENOM" id="CLU_039060_1_0_1"/>
<dbReference type="InterPro" id="IPR052828">
    <property type="entry name" value="NELF-A_domain"/>
</dbReference>
<evidence type="ECO:0000256" key="1">
    <source>
        <dbReference type="SAM" id="MobiDB-lite"/>
    </source>
</evidence>
<dbReference type="AlphaFoldDB" id="T1IIP8"/>
<dbReference type="PANTHER" id="PTHR13328:SF4">
    <property type="entry name" value="NEGATIVE ELONGATION FACTOR A"/>
    <property type="match status" value="1"/>
</dbReference>
<name>T1IIP8_STRMM</name>
<dbReference type="Proteomes" id="UP000014500">
    <property type="component" value="Unassembled WGS sequence"/>
</dbReference>
<dbReference type="InterPro" id="IPR056557">
    <property type="entry name" value="NELF-A_N"/>
</dbReference>
<reference evidence="4" key="1">
    <citation type="submission" date="2011-05" db="EMBL/GenBank/DDBJ databases">
        <authorList>
            <person name="Richards S.R."/>
            <person name="Qu J."/>
            <person name="Jiang H."/>
            <person name="Jhangiani S.N."/>
            <person name="Agravi P."/>
            <person name="Goodspeed R."/>
            <person name="Gross S."/>
            <person name="Mandapat C."/>
            <person name="Jackson L."/>
            <person name="Mathew T."/>
            <person name="Pu L."/>
            <person name="Thornton R."/>
            <person name="Saada N."/>
            <person name="Wilczek-Boney K.B."/>
            <person name="Lee S."/>
            <person name="Kovar C."/>
            <person name="Wu Y."/>
            <person name="Scherer S.E."/>
            <person name="Worley K.C."/>
            <person name="Muzny D.M."/>
            <person name="Gibbs R."/>
        </authorList>
    </citation>
    <scope>NUCLEOTIDE SEQUENCE</scope>
    <source>
        <strain evidence="4">Brora</strain>
    </source>
</reference>
<dbReference type="PROSITE" id="PS51838">
    <property type="entry name" value="HDAG"/>
    <property type="match status" value="1"/>
</dbReference>
<evidence type="ECO:0000259" key="2">
    <source>
        <dbReference type="PROSITE" id="PS51838"/>
    </source>
</evidence>
<evidence type="ECO:0000313" key="3">
    <source>
        <dbReference type="EnsemblMetazoa" id="SMAR000751-PA"/>
    </source>
</evidence>
<sequence>MKILRHLVEARNEPFNMALVRDSDTSLWLHNKLGTSNDLWSGGSICSQLNQDVLRNVKECFIDLQVQVKLKLLLAFLHIPRRNVEEWRVELEEILEIALADGDQWVSMLAEILKTYPATGTLNLEVEENSKIFTDLVADLKKIVRKSSDLAMLPMECLYLNKNSLNALIGHQAQPVKHFTLKRKPKSAALRAELLQKSNDALNSSKRNVPISVPIRSRGLIKKWMIRVIYLFKLPNAFFLLKKNYFIAPLKGLPSRSPMAGFRSPPTGLSRLGSTPSSLIRPPTRTPAGKKDGGIKLLDINEQPMGYGREAKRRKKQAEMEVVEQQKKEKETSQTGTPAAMATPDYAIGLVSTGLSTQLSTTSTSSVLQQTRENLQQTLQQTQVRTQMVTTPINIPTVTATAIVVTQQPVQTQQSQPQQQQQQTVQASATPQPAQPVQVQQVQIQPSQTIAVAQLQPQQTPKKGLSLTKEQIQEAQEMFRTSNKVTRPEKALILGFMAGSRENPCPHLGNVVTIKLNEDKEIMQPSDGNSVTMLVETHFQMNYNNGEWKRIKKYRKVEEAS</sequence>
<feature type="domain" description="HDAg" evidence="2">
    <location>
        <begin position="105"/>
        <end position="295"/>
    </location>
</feature>
<dbReference type="Pfam" id="PF23553">
    <property type="entry name" value="NELF-A_N"/>
    <property type="match status" value="1"/>
</dbReference>
<reference evidence="3" key="2">
    <citation type="submission" date="2015-02" db="UniProtKB">
        <authorList>
            <consortium name="EnsemblMetazoa"/>
        </authorList>
    </citation>
    <scope>IDENTIFICATION</scope>
</reference>
<protein>
    <recommendedName>
        <fullName evidence="2">HDAg domain-containing protein</fullName>
    </recommendedName>
</protein>
<dbReference type="GO" id="GO:0034244">
    <property type="term" value="P:negative regulation of transcription elongation by RNA polymerase II"/>
    <property type="evidence" value="ECO:0007669"/>
    <property type="project" value="TreeGrafter"/>
</dbReference>
<dbReference type="PANTHER" id="PTHR13328">
    <property type="entry name" value="NEGATIVE ELONGATION FACTOR A NELF-A"/>
    <property type="match status" value="1"/>
</dbReference>
<proteinExistence type="predicted"/>